<organism evidence="2 3">
    <name type="scientific">Rousettus aegyptiacus</name>
    <name type="common">Egyptian fruit bat</name>
    <name type="synonym">Pteropus aegyptiacus</name>
    <dbReference type="NCBI Taxonomy" id="9407"/>
    <lineage>
        <taxon>Eukaryota</taxon>
        <taxon>Metazoa</taxon>
        <taxon>Chordata</taxon>
        <taxon>Craniata</taxon>
        <taxon>Vertebrata</taxon>
        <taxon>Euteleostomi</taxon>
        <taxon>Mammalia</taxon>
        <taxon>Eutheria</taxon>
        <taxon>Laurasiatheria</taxon>
        <taxon>Chiroptera</taxon>
        <taxon>Yinpterochiroptera</taxon>
        <taxon>Pteropodoidea</taxon>
        <taxon>Pteropodidae</taxon>
        <taxon>Rousettinae</taxon>
        <taxon>Rousettus</taxon>
    </lineage>
</organism>
<evidence type="ECO:0000313" key="3">
    <source>
        <dbReference type="Proteomes" id="UP000593571"/>
    </source>
</evidence>
<keyword evidence="3" id="KW-1185">Reference proteome</keyword>
<dbReference type="Proteomes" id="UP000593571">
    <property type="component" value="Unassembled WGS sequence"/>
</dbReference>
<gene>
    <name evidence="2" type="ORF">HJG63_008066</name>
</gene>
<evidence type="ECO:0000313" key="2">
    <source>
        <dbReference type="EMBL" id="KAF6506280.1"/>
    </source>
</evidence>
<comment type="caution">
    <text evidence="2">The sequence shown here is derived from an EMBL/GenBank/DDBJ whole genome shotgun (WGS) entry which is preliminary data.</text>
</comment>
<dbReference type="EMBL" id="JACASE010000001">
    <property type="protein sequence ID" value="KAF6506280.1"/>
    <property type="molecule type" value="Genomic_DNA"/>
</dbReference>
<feature type="compositionally biased region" description="Low complexity" evidence="1">
    <location>
        <begin position="252"/>
        <end position="263"/>
    </location>
</feature>
<evidence type="ECO:0000256" key="1">
    <source>
        <dbReference type="SAM" id="MobiDB-lite"/>
    </source>
</evidence>
<name>A0A7J8KBP8_ROUAE</name>
<feature type="region of interest" description="Disordered" evidence="1">
    <location>
        <begin position="84"/>
        <end position="176"/>
    </location>
</feature>
<reference evidence="2 3" key="1">
    <citation type="journal article" date="2020" name="Nature">
        <title>Six reference-quality genomes reveal evolution of bat adaptations.</title>
        <authorList>
            <person name="Jebb D."/>
            <person name="Huang Z."/>
            <person name="Pippel M."/>
            <person name="Hughes G.M."/>
            <person name="Lavrichenko K."/>
            <person name="Devanna P."/>
            <person name="Winkler S."/>
            <person name="Jermiin L.S."/>
            <person name="Skirmuntt E.C."/>
            <person name="Katzourakis A."/>
            <person name="Burkitt-Gray L."/>
            <person name="Ray D.A."/>
            <person name="Sullivan K.A.M."/>
            <person name="Roscito J.G."/>
            <person name="Kirilenko B.M."/>
            <person name="Davalos L.M."/>
            <person name="Corthals A.P."/>
            <person name="Power M.L."/>
            <person name="Jones G."/>
            <person name="Ransome R.D."/>
            <person name="Dechmann D.K.N."/>
            <person name="Locatelli A.G."/>
            <person name="Puechmaille S.J."/>
            <person name="Fedrigo O."/>
            <person name="Jarvis E.D."/>
            <person name="Hiller M."/>
            <person name="Vernes S.C."/>
            <person name="Myers E.W."/>
            <person name="Teeling E.C."/>
        </authorList>
    </citation>
    <scope>NUCLEOTIDE SEQUENCE [LARGE SCALE GENOMIC DNA]</scope>
    <source>
        <strain evidence="2">MRouAeg1</strain>
        <tissue evidence="2">Muscle</tissue>
    </source>
</reference>
<feature type="compositionally biased region" description="Basic and acidic residues" evidence="1">
    <location>
        <begin position="117"/>
        <end position="148"/>
    </location>
</feature>
<dbReference type="AlphaFoldDB" id="A0A7J8KBP8"/>
<sequence length="273" mass="28937">MAGPTAPHQDGLLAGRSGHASGLCCSRLCPVTGRRAARLAPCAQFRGTQPRPVHRRLPFCVTQAHSGVTETLWPRRVDVCQPDTVRKLDPHGPPWAAQVPAAQGPRSLRPAPGPGKHSSDSAAADRRRGAGRTERRPVDRRARGEQRGRPGGRGRPPALARVSTREHACARGRQAQGADGFCSEAVYLPLRARSWPWARPEGSPAPRGRPRASLAVTPKSPERRSFAAVTAEGSCRARVSGCALGGRLRGTPPAAHRPGASGPRPAPGWPLPS</sequence>
<feature type="region of interest" description="Disordered" evidence="1">
    <location>
        <begin position="248"/>
        <end position="273"/>
    </location>
</feature>
<protein>
    <submittedName>
        <fullName evidence="2">Uncharacterized protein</fullName>
    </submittedName>
</protein>
<feature type="compositionally biased region" description="Pro residues" evidence="1">
    <location>
        <begin position="264"/>
        <end position="273"/>
    </location>
</feature>
<accession>A0A7J8KBP8</accession>
<proteinExistence type="predicted"/>
<feature type="region of interest" description="Disordered" evidence="1">
    <location>
        <begin position="199"/>
        <end position="225"/>
    </location>
</feature>